<dbReference type="SUPFAM" id="SSF54211">
    <property type="entry name" value="Ribosomal protein S5 domain 2-like"/>
    <property type="match status" value="1"/>
</dbReference>
<dbReference type="InterPro" id="IPR005324">
    <property type="entry name" value="Ribosomal_uS5_C"/>
</dbReference>
<dbReference type="RefSeq" id="XP_003385202.2">
    <property type="nucleotide sequence ID" value="XM_003385154.3"/>
</dbReference>
<dbReference type="InterPro" id="IPR020568">
    <property type="entry name" value="Ribosomal_Su5_D2-typ_SF"/>
</dbReference>
<dbReference type="Proteomes" id="UP000007879">
    <property type="component" value="Unassembled WGS sequence"/>
</dbReference>
<evidence type="ECO:0000256" key="5">
    <source>
        <dbReference type="ARBA" id="ARBA00023274"/>
    </source>
</evidence>
<dbReference type="Gene3D" id="3.30.160.20">
    <property type="match status" value="1"/>
</dbReference>
<evidence type="ECO:0000313" key="11">
    <source>
        <dbReference type="EnsemblMetazoa" id="XP_003385202.2"/>
    </source>
</evidence>
<evidence type="ECO:0000256" key="8">
    <source>
        <dbReference type="PROSITE-ProRule" id="PRU00268"/>
    </source>
</evidence>
<keyword evidence="5 8" id="KW-0687">Ribonucleoprotein</keyword>
<organism evidence="11 12">
    <name type="scientific">Amphimedon queenslandica</name>
    <name type="common">Sponge</name>
    <dbReference type="NCBI Taxonomy" id="400682"/>
    <lineage>
        <taxon>Eukaryota</taxon>
        <taxon>Metazoa</taxon>
        <taxon>Porifera</taxon>
        <taxon>Demospongiae</taxon>
        <taxon>Heteroscleromorpha</taxon>
        <taxon>Haplosclerida</taxon>
        <taxon>Niphatidae</taxon>
        <taxon>Amphimedon</taxon>
    </lineage>
</organism>
<accession>A0AAN0ICA9</accession>
<name>A0AAN0ICA9_AMPQE</name>
<dbReference type="GO" id="GO:1990904">
    <property type="term" value="C:ribonucleoprotein complex"/>
    <property type="evidence" value="ECO:0007669"/>
    <property type="project" value="UniProtKB-UniRule"/>
</dbReference>
<dbReference type="GO" id="GO:0003735">
    <property type="term" value="F:structural constituent of ribosome"/>
    <property type="evidence" value="ECO:0007669"/>
    <property type="project" value="UniProtKB-UniRule"/>
</dbReference>
<dbReference type="Pfam" id="PF21251">
    <property type="entry name" value="Ribosomal_uS5m_N"/>
    <property type="match status" value="1"/>
</dbReference>
<dbReference type="PANTHER" id="PTHR48277">
    <property type="entry name" value="MITOCHONDRIAL RIBOSOMAL PROTEIN S5"/>
    <property type="match status" value="1"/>
</dbReference>
<dbReference type="SUPFAM" id="SSF54768">
    <property type="entry name" value="dsRNA-binding domain-like"/>
    <property type="match status" value="1"/>
</dbReference>
<evidence type="ECO:0000256" key="1">
    <source>
        <dbReference type="ARBA" id="ARBA00004173"/>
    </source>
</evidence>
<evidence type="ECO:0000256" key="7">
    <source>
        <dbReference type="ARBA" id="ARBA00041606"/>
    </source>
</evidence>
<reference evidence="12" key="1">
    <citation type="journal article" date="2010" name="Nature">
        <title>The Amphimedon queenslandica genome and the evolution of animal complexity.</title>
        <authorList>
            <person name="Srivastava M."/>
            <person name="Simakov O."/>
            <person name="Chapman J."/>
            <person name="Fahey B."/>
            <person name="Gauthier M.E."/>
            <person name="Mitros T."/>
            <person name="Richards G.S."/>
            <person name="Conaco C."/>
            <person name="Dacre M."/>
            <person name="Hellsten U."/>
            <person name="Larroux C."/>
            <person name="Putnam N.H."/>
            <person name="Stanke M."/>
            <person name="Adamska M."/>
            <person name="Darling A."/>
            <person name="Degnan S.M."/>
            <person name="Oakley T.H."/>
            <person name="Plachetzki D.C."/>
            <person name="Zhai Y."/>
            <person name="Adamski M."/>
            <person name="Calcino A."/>
            <person name="Cummins S.F."/>
            <person name="Goodstein D.M."/>
            <person name="Harris C."/>
            <person name="Jackson D.J."/>
            <person name="Leys S.P."/>
            <person name="Shu S."/>
            <person name="Woodcroft B.J."/>
            <person name="Vervoort M."/>
            <person name="Kosik K.S."/>
            <person name="Manning G."/>
            <person name="Degnan B.M."/>
            <person name="Rokhsar D.S."/>
        </authorList>
    </citation>
    <scope>NUCLEOTIDE SEQUENCE [LARGE SCALE GENOMIC DNA]</scope>
</reference>
<keyword evidence="3 8" id="KW-0689">Ribosomal protein</keyword>
<dbReference type="GO" id="GO:0006412">
    <property type="term" value="P:translation"/>
    <property type="evidence" value="ECO:0007669"/>
    <property type="project" value="InterPro"/>
</dbReference>
<dbReference type="InterPro" id="IPR048584">
    <property type="entry name" value="Ribosomal_uS5m_N"/>
</dbReference>
<dbReference type="Pfam" id="PF00333">
    <property type="entry name" value="Ribosomal_S5"/>
    <property type="match status" value="1"/>
</dbReference>
<keyword evidence="12" id="KW-1185">Reference proteome</keyword>
<comment type="subcellular location">
    <subcellularLocation>
        <location evidence="1">Mitochondrion</location>
    </subcellularLocation>
</comment>
<dbReference type="PROSITE" id="PS50881">
    <property type="entry name" value="S5_DSRBD"/>
    <property type="match status" value="1"/>
</dbReference>
<proteinExistence type="inferred from homology"/>
<sequence>MRGGAHTRGVVNKMANLLQLFRSFTSRLHLQLPPQQITKRFYASRNPLERRTAKELYDALTGGKGGRKGRGQKWDRVEWVQLPRKIPLGRGRTGKRWPGLSYPLPPAKESTGPLLDSQKKLLAPVELSEQTEQEGLDDLGIISISDLKGEYRSKRSLHEMNWSKKGWSGRTWKGRYVGIPEAANGTPMPDFHSVILDMYRARWKCSMGSQFAIQTSVIVGNGKGMVGFGVARSKDMRGCIRRAKNRAVKQLRCIPICEGHTIFHNIKSKCVRTRVLMERKEKGFGLRCNPKLQAVMQLIGIKDIRIKQLGSNHVGHLVRATLSGLLGQETYESLANKTGEFVVQYRTEYSGRPLVVGVPSSTDESFLIWLRDHQMLHSDLEQKLFKNKQ</sequence>
<evidence type="ECO:0000259" key="10">
    <source>
        <dbReference type="PROSITE" id="PS50881"/>
    </source>
</evidence>
<dbReference type="GO" id="GO:0005739">
    <property type="term" value="C:mitochondrion"/>
    <property type="evidence" value="ECO:0007669"/>
    <property type="project" value="UniProtKB-SubCell"/>
</dbReference>
<dbReference type="KEGG" id="aqu:100631609"/>
<protein>
    <recommendedName>
        <fullName evidence="6">Small ribosomal subunit protein uS5m</fullName>
    </recommendedName>
    <alternativeName>
        <fullName evidence="7">28S ribosomal protein S5, mitochondrial</fullName>
    </alternativeName>
</protein>
<dbReference type="GO" id="GO:0003723">
    <property type="term" value="F:RNA binding"/>
    <property type="evidence" value="ECO:0007669"/>
    <property type="project" value="InterPro"/>
</dbReference>
<dbReference type="Gene3D" id="3.30.230.10">
    <property type="match status" value="1"/>
</dbReference>
<dbReference type="PANTHER" id="PTHR48277:SF1">
    <property type="entry name" value="MITOCHONDRIAL RIBOSOMAL PROTEIN S5"/>
    <property type="match status" value="1"/>
</dbReference>
<reference evidence="11" key="2">
    <citation type="submission" date="2024-06" db="UniProtKB">
        <authorList>
            <consortium name="EnsemblMetazoa"/>
        </authorList>
    </citation>
    <scope>IDENTIFICATION</scope>
</reference>
<evidence type="ECO:0000256" key="4">
    <source>
        <dbReference type="ARBA" id="ARBA00023128"/>
    </source>
</evidence>
<dbReference type="AlphaFoldDB" id="A0AAN0ICA9"/>
<dbReference type="FunFam" id="3.30.230.10:FF:000002">
    <property type="entry name" value="30S ribosomal protein S5"/>
    <property type="match status" value="1"/>
</dbReference>
<comment type="similarity">
    <text evidence="2 9">Belongs to the universal ribosomal protein uS5 family.</text>
</comment>
<dbReference type="InterPro" id="IPR014721">
    <property type="entry name" value="Ribsml_uS5_D2-typ_fold_subgr"/>
</dbReference>
<dbReference type="Pfam" id="PF03719">
    <property type="entry name" value="Ribosomal_S5_C"/>
    <property type="match status" value="1"/>
</dbReference>
<evidence type="ECO:0000256" key="6">
    <source>
        <dbReference type="ARBA" id="ARBA00039335"/>
    </source>
</evidence>
<dbReference type="InterPro" id="IPR000851">
    <property type="entry name" value="Ribosomal_uS5"/>
</dbReference>
<evidence type="ECO:0000313" key="12">
    <source>
        <dbReference type="Proteomes" id="UP000007879"/>
    </source>
</evidence>
<dbReference type="InterPro" id="IPR013810">
    <property type="entry name" value="Ribosomal_uS5_N"/>
</dbReference>
<dbReference type="GO" id="GO:0005840">
    <property type="term" value="C:ribosome"/>
    <property type="evidence" value="ECO:0007669"/>
    <property type="project" value="UniProtKB-KW"/>
</dbReference>
<dbReference type="EnsemblMetazoa" id="XM_003385154.3">
    <property type="protein sequence ID" value="XP_003385202.2"/>
    <property type="gene ID" value="LOC100631609"/>
</dbReference>
<keyword evidence="4" id="KW-0496">Mitochondrion</keyword>
<dbReference type="GeneID" id="100631609"/>
<feature type="domain" description="S5 DRBM" evidence="10">
    <location>
        <begin position="191"/>
        <end position="254"/>
    </location>
</feature>
<evidence type="ECO:0000256" key="9">
    <source>
        <dbReference type="RuleBase" id="RU003823"/>
    </source>
</evidence>
<evidence type="ECO:0000256" key="2">
    <source>
        <dbReference type="ARBA" id="ARBA00008945"/>
    </source>
</evidence>
<evidence type="ECO:0000256" key="3">
    <source>
        <dbReference type="ARBA" id="ARBA00022980"/>
    </source>
</evidence>